<name>A0NQH1_ROSAI</name>
<dbReference type="GO" id="GO:0016887">
    <property type="term" value="F:ATP hydrolysis activity"/>
    <property type="evidence" value="ECO:0007669"/>
    <property type="project" value="InterPro"/>
</dbReference>
<dbReference type="eggNOG" id="COG3842">
    <property type="taxonomic scope" value="Bacteria"/>
</dbReference>
<dbReference type="Proteomes" id="UP000004848">
    <property type="component" value="Unassembled WGS sequence"/>
</dbReference>
<evidence type="ECO:0000313" key="1">
    <source>
        <dbReference type="EMBL" id="EAV45029.1"/>
    </source>
</evidence>
<dbReference type="PANTHER" id="PTHR43875">
    <property type="entry name" value="MALTODEXTRIN IMPORT ATP-BINDING PROTEIN MSMX"/>
    <property type="match status" value="1"/>
</dbReference>
<dbReference type="PANTHER" id="PTHR43875:SF3">
    <property type="entry name" value="MALTOSE_MALTODEXTRIN IMPORT ATP-BINDING PROTEIN MALK"/>
    <property type="match status" value="1"/>
</dbReference>
<dbReference type="EMBL" id="AAUW01000004">
    <property type="protein sequence ID" value="EAV45029.1"/>
    <property type="molecule type" value="Genomic_DNA"/>
</dbReference>
<sequence length="86" mass="9405">MQHKPDELSGGQRPRAAIGLANVREPSVFLFDEPLSNLDAVLRAEMSVELAKLHAELEAAMIYVTLDQVEAMTMADRIGVLDEGVI</sequence>
<keyword evidence="1" id="KW-0547">Nucleotide-binding</keyword>
<evidence type="ECO:0000313" key="2">
    <source>
        <dbReference type="Proteomes" id="UP000004848"/>
    </source>
</evidence>
<dbReference type="InterPro" id="IPR027417">
    <property type="entry name" value="P-loop_NTPase"/>
</dbReference>
<gene>
    <name evidence="1" type="ORF">SIAM614_13478</name>
</gene>
<dbReference type="GO" id="GO:1990060">
    <property type="term" value="C:maltose transport complex"/>
    <property type="evidence" value="ECO:0007669"/>
    <property type="project" value="TreeGrafter"/>
</dbReference>
<dbReference type="InterPro" id="IPR047641">
    <property type="entry name" value="ABC_transpr_MalK/UgpC-like"/>
</dbReference>
<reference evidence="1 2" key="1">
    <citation type="submission" date="2006-05" db="EMBL/GenBank/DDBJ databases">
        <authorList>
            <person name="King G."/>
            <person name="Ferriera S."/>
            <person name="Johnson J."/>
            <person name="Kravitz S."/>
            <person name="Beeson K."/>
            <person name="Sutton G."/>
            <person name="Rogers Y.-H."/>
            <person name="Friedman R."/>
            <person name="Frazier M."/>
            <person name="Venter J.C."/>
        </authorList>
    </citation>
    <scope>NUCLEOTIDE SEQUENCE [LARGE SCALE GENOMIC DNA]</scope>
    <source>
        <strain evidence="2">ATCC 25650 / DSM 13394 / JCM 20685 / NBRC 16684 / NCIMB 2208 / IAM 12614 / B1</strain>
    </source>
</reference>
<dbReference type="SUPFAM" id="SSF52540">
    <property type="entry name" value="P-loop containing nucleoside triphosphate hydrolases"/>
    <property type="match status" value="1"/>
</dbReference>
<dbReference type="AlphaFoldDB" id="A0NQH1"/>
<comment type="caution">
    <text evidence="1">The sequence shown here is derived from an EMBL/GenBank/DDBJ whole genome shotgun (WGS) entry which is preliminary data.</text>
</comment>
<dbReference type="Gene3D" id="3.40.50.300">
    <property type="entry name" value="P-loop containing nucleotide triphosphate hydrolases"/>
    <property type="match status" value="1"/>
</dbReference>
<keyword evidence="1" id="KW-0067">ATP-binding</keyword>
<dbReference type="GO" id="GO:0055052">
    <property type="term" value="C:ATP-binding cassette (ABC) transporter complex, substrate-binding subunit-containing"/>
    <property type="evidence" value="ECO:0007669"/>
    <property type="project" value="TreeGrafter"/>
</dbReference>
<dbReference type="GO" id="GO:0015423">
    <property type="term" value="F:ABC-type maltose transporter activity"/>
    <property type="evidence" value="ECO:0007669"/>
    <property type="project" value="TreeGrafter"/>
</dbReference>
<dbReference type="GO" id="GO:0005524">
    <property type="term" value="F:ATP binding"/>
    <property type="evidence" value="ECO:0007669"/>
    <property type="project" value="UniProtKB-KW"/>
</dbReference>
<organism evidence="1 2">
    <name type="scientific">Roseibium aggregatum (strain ATCC 25650 / DSM 13394 / JCM 20685 / NBRC 16684 / NCIMB 2208 / IAM 12614 / B1)</name>
    <name type="common">Stappia aggregata</name>
    <dbReference type="NCBI Taxonomy" id="384765"/>
    <lineage>
        <taxon>Bacteria</taxon>
        <taxon>Pseudomonadati</taxon>
        <taxon>Pseudomonadota</taxon>
        <taxon>Alphaproteobacteria</taxon>
        <taxon>Hyphomicrobiales</taxon>
        <taxon>Stappiaceae</taxon>
        <taxon>Roseibium</taxon>
    </lineage>
</organism>
<protein>
    <submittedName>
        <fullName evidence="1">Probable sugar uptake ABC transporter, ATP-binding protein</fullName>
    </submittedName>
</protein>
<proteinExistence type="predicted"/>
<accession>A0NQH1</accession>